<evidence type="ECO:0000313" key="2">
    <source>
        <dbReference type="EMBL" id="MTI25016.1"/>
    </source>
</evidence>
<reference evidence="2 3" key="1">
    <citation type="submission" date="2019-02" db="EMBL/GenBank/DDBJ databases">
        <authorList>
            <person name="Goldberg S.R."/>
            <person name="Haltli B.A."/>
            <person name="Correa H."/>
            <person name="Russell K.G."/>
        </authorList>
    </citation>
    <scope>NUCLEOTIDE SEQUENCE [LARGE SCALE GENOMIC DNA]</scope>
    <source>
        <strain evidence="2 3">JCM 16186</strain>
    </source>
</reference>
<dbReference type="InterPro" id="IPR011990">
    <property type="entry name" value="TPR-like_helical_dom_sf"/>
</dbReference>
<evidence type="ECO:0000256" key="1">
    <source>
        <dbReference type="SAM" id="SignalP"/>
    </source>
</evidence>
<comment type="caution">
    <text evidence="2">The sequence shown here is derived from an EMBL/GenBank/DDBJ whole genome shotgun (WGS) entry which is preliminary data.</text>
</comment>
<sequence length="212" mass="23534">MKTLTLIATLFFAMHISHAAPSKYEEAMQENISKLYASRTIEEYQEVINKFDRIAAMEKDKWEPLYYAGFGYIMMATEAKEATVKDKYLDLALEKINGGKQLVPQESELIALEGFVHMLRVTVDPAARGAQYSGLSMQAFGKAVGLNPDNPRALYLMGQMEYGTAQFFGSDTGEACEKLKLAVEKFDTYVSDNPLAPAWGKGGAIAAMERCQ</sequence>
<keyword evidence="3" id="KW-1185">Reference proteome</keyword>
<protein>
    <recommendedName>
        <fullName evidence="4">Tetratricopeptide repeat protein</fullName>
    </recommendedName>
</protein>
<feature type="signal peptide" evidence="1">
    <location>
        <begin position="1"/>
        <end position="19"/>
    </location>
</feature>
<keyword evidence="1" id="KW-0732">Signal</keyword>
<dbReference type="Gene3D" id="1.25.40.10">
    <property type="entry name" value="Tetratricopeptide repeat domain"/>
    <property type="match status" value="1"/>
</dbReference>
<organism evidence="2 3">
    <name type="scientific">Fulvivirga kasyanovii</name>
    <dbReference type="NCBI Taxonomy" id="396812"/>
    <lineage>
        <taxon>Bacteria</taxon>
        <taxon>Pseudomonadati</taxon>
        <taxon>Bacteroidota</taxon>
        <taxon>Cytophagia</taxon>
        <taxon>Cytophagales</taxon>
        <taxon>Fulvivirgaceae</taxon>
        <taxon>Fulvivirga</taxon>
    </lineage>
</organism>
<evidence type="ECO:0000313" key="3">
    <source>
        <dbReference type="Proteomes" id="UP000798808"/>
    </source>
</evidence>
<name>A0ABW9RMT9_9BACT</name>
<dbReference type="Proteomes" id="UP000798808">
    <property type="component" value="Unassembled WGS sequence"/>
</dbReference>
<feature type="chain" id="PRO_5047464734" description="Tetratricopeptide repeat protein" evidence="1">
    <location>
        <begin position="20"/>
        <end position="212"/>
    </location>
</feature>
<dbReference type="EMBL" id="SMLW01000475">
    <property type="protein sequence ID" value="MTI25016.1"/>
    <property type="molecule type" value="Genomic_DNA"/>
</dbReference>
<dbReference type="RefSeq" id="WP_155171053.1">
    <property type="nucleotide sequence ID" value="NZ_BAAAFL010000008.1"/>
</dbReference>
<proteinExistence type="predicted"/>
<evidence type="ECO:0008006" key="4">
    <source>
        <dbReference type="Google" id="ProtNLM"/>
    </source>
</evidence>
<gene>
    <name evidence="2" type="ORF">E1163_08700</name>
</gene>
<accession>A0ABW9RMT9</accession>
<dbReference type="SUPFAM" id="SSF48452">
    <property type="entry name" value="TPR-like"/>
    <property type="match status" value="1"/>
</dbReference>